<feature type="binding site" evidence="14">
    <location>
        <position position="202"/>
    </location>
    <ligand>
        <name>Zn(2+)</name>
        <dbReference type="ChEBI" id="CHEBI:29105"/>
    </ligand>
</feature>
<keyword evidence="5 14" id="KW-0479">Metal-binding</keyword>
<keyword evidence="6 14" id="KW-0862">Zinc</keyword>
<evidence type="ECO:0000256" key="7">
    <source>
        <dbReference type="ARBA" id="ARBA00023027"/>
    </source>
</evidence>
<feature type="binding site" evidence="14">
    <location>
        <position position="177"/>
    </location>
    <ligand>
        <name>Zn(2+)</name>
        <dbReference type="ChEBI" id="CHEBI:29105"/>
    </ligand>
</feature>
<evidence type="ECO:0000256" key="9">
    <source>
        <dbReference type="ARBA" id="ARBA00038170"/>
    </source>
</evidence>
<evidence type="ECO:0000256" key="12">
    <source>
        <dbReference type="ARBA" id="ARBA00080890"/>
    </source>
</evidence>
<proteinExistence type="inferred from homology"/>
<dbReference type="GO" id="GO:0000122">
    <property type="term" value="P:negative regulation of transcription by RNA polymerase II"/>
    <property type="evidence" value="ECO:0007669"/>
    <property type="project" value="TreeGrafter"/>
</dbReference>
<evidence type="ECO:0000256" key="2">
    <source>
        <dbReference type="ARBA" id="ARBA00004123"/>
    </source>
</evidence>
<evidence type="ECO:0000313" key="18">
    <source>
        <dbReference type="Proteomes" id="UP001374535"/>
    </source>
</evidence>
<sequence length="514" mass="56883">MSLGYAEKLSYIEDVGNVGMVEYFDPSHVLREKLVSAGCYLERPFFAMNLCLCLLLLSAAKKNGLNLMIDQLAIMIKKSKHLVVFTGAGISTSCGIPDFRGPKGIWTLQREGKALPEASLPFHRAAPSLTHMALVELEKVGILKFVISQNVDGLHLRSGIPREKLAELHGNSFMEVCPSCGEEYFRDFEVETIGLKETSRRCTVSKCGTRLKDTVLDWEDALPPKEMNPAEKHCKQADIVLCLGTSLQITPACNLPLKALRGGGKVVIVNLQSLAVPYHVIDLWLGCYNKLMHVAKKTPKDKKASLVIHGFADKVIADKRYVNWTLQIASVHGQRAALPFIESVEVSFLDREDYKAAILDKQPFRLKRRTAYNKAFEMVLKLNFSDGCGCSSLEIDVPVDFKVSTDCFVFEKDYIFQKLRDKAVLESRCGQNGVIERKTILTPRSDVTTYAIVTNVVQYSKTCKAALDSVSNGDLKKRKASVTGTGSSRKRSKGSSKCKSRSGVLGVAIGMFLL</sequence>
<dbReference type="GO" id="GO:0046872">
    <property type="term" value="F:metal ion binding"/>
    <property type="evidence" value="ECO:0007669"/>
    <property type="project" value="UniProtKB-KW"/>
</dbReference>
<dbReference type="GO" id="GO:0017136">
    <property type="term" value="F:histone deacetylase activity, NAD-dependent"/>
    <property type="evidence" value="ECO:0007669"/>
    <property type="project" value="TreeGrafter"/>
</dbReference>
<comment type="similarity">
    <text evidence="9">Belongs to the sirtuin family. Class IV subfamily.</text>
</comment>
<feature type="compositionally biased region" description="Basic residues" evidence="15">
    <location>
        <begin position="488"/>
        <end position="499"/>
    </location>
</feature>
<dbReference type="InterPro" id="IPR026590">
    <property type="entry name" value="Ssirtuin_cat_dom"/>
</dbReference>
<evidence type="ECO:0000256" key="4">
    <source>
        <dbReference type="ARBA" id="ARBA00022679"/>
    </source>
</evidence>
<keyword evidence="8" id="KW-0539">Nucleus</keyword>
<comment type="catalytic activity">
    <reaction evidence="10">
        <text>N(6)-acetyl-L-lysyl-[protein] + NAD(+) + H2O = 2''-O-acetyl-ADP-D-ribose + nicotinamide + L-lysyl-[protein]</text>
        <dbReference type="Rhea" id="RHEA:43636"/>
        <dbReference type="Rhea" id="RHEA-COMP:9752"/>
        <dbReference type="Rhea" id="RHEA-COMP:10731"/>
        <dbReference type="ChEBI" id="CHEBI:15377"/>
        <dbReference type="ChEBI" id="CHEBI:17154"/>
        <dbReference type="ChEBI" id="CHEBI:29969"/>
        <dbReference type="ChEBI" id="CHEBI:57540"/>
        <dbReference type="ChEBI" id="CHEBI:61930"/>
        <dbReference type="ChEBI" id="CHEBI:83767"/>
        <dbReference type="EC" id="2.3.1.286"/>
    </reaction>
</comment>
<feature type="binding site" evidence="14">
    <location>
        <position position="207"/>
    </location>
    <ligand>
        <name>Zn(2+)</name>
        <dbReference type="ChEBI" id="CHEBI:29105"/>
    </ligand>
</feature>
<evidence type="ECO:0000256" key="15">
    <source>
        <dbReference type="SAM" id="MobiDB-lite"/>
    </source>
</evidence>
<gene>
    <name evidence="17" type="ORF">V8G54_033177</name>
</gene>
<dbReference type="GO" id="GO:0005634">
    <property type="term" value="C:nucleus"/>
    <property type="evidence" value="ECO:0007669"/>
    <property type="project" value="UniProtKB-SubCell"/>
</dbReference>
<protein>
    <recommendedName>
        <fullName evidence="11">NAD-dependent protein deacetylase SRT1</fullName>
        <ecNumber evidence="3">2.3.1.286</ecNumber>
    </recommendedName>
    <alternativeName>
        <fullName evidence="13">Regulatory protein SIR2 homolog 1</fullName>
    </alternativeName>
    <alternativeName>
        <fullName evidence="12">SIR2-like protein 1</fullName>
    </alternativeName>
</protein>
<keyword evidence="18" id="KW-1185">Reference proteome</keyword>
<comment type="subcellular location">
    <subcellularLocation>
        <location evidence="2">Nucleus</location>
    </subcellularLocation>
</comment>
<dbReference type="PANTHER" id="PTHR11085:SF12">
    <property type="entry name" value="NAD-DEPENDENT PROTEIN DEACYLASE SIRTUIN-6"/>
    <property type="match status" value="1"/>
</dbReference>
<evidence type="ECO:0000259" key="16">
    <source>
        <dbReference type="PROSITE" id="PS50305"/>
    </source>
</evidence>
<keyword evidence="4" id="KW-0808">Transferase</keyword>
<dbReference type="CDD" id="cd01410">
    <property type="entry name" value="SIRT7"/>
    <property type="match status" value="1"/>
</dbReference>
<keyword evidence="7" id="KW-0520">NAD</keyword>
<feature type="domain" description="Deacetylase sirtuin-type" evidence="16">
    <location>
        <begin position="62"/>
        <end position="325"/>
    </location>
</feature>
<evidence type="ECO:0000256" key="1">
    <source>
        <dbReference type="ARBA" id="ARBA00001947"/>
    </source>
</evidence>
<dbReference type="InterPro" id="IPR029035">
    <property type="entry name" value="DHS-like_NAD/FAD-binding_dom"/>
</dbReference>
<feature type="region of interest" description="Disordered" evidence="15">
    <location>
        <begin position="478"/>
        <end position="499"/>
    </location>
</feature>
<evidence type="ECO:0000256" key="14">
    <source>
        <dbReference type="PROSITE-ProRule" id="PRU00236"/>
    </source>
</evidence>
<dbReference type="Pfam" id="PF02146">
    <property type="entry name" value="SIR2"/>
    <property type="match status" value="1"/>
</dbReference>
<comment type="cofactor">
    <cofactor evidence="1">
        <name>Zn(2+)</name>
        <dbReference type="ChEBI" id="CHEBI:29105"/>
    </cofactor>
</comment>
<dbReference type="Gene3D" id="3.40.50.1220">
    <property type="entry name" value="TPP-binding domain"/>
    <property type="match status" value="1"/>
</dbReference>
<accession>A0AAQ3MMH2</accession>
<evidence type="ECO:0000256" key="11">
    <source>
        <dbReference type="ARBA" id="ARBA00067249"/>
    </source>
</evidence>
<evidence type="ECO:0000256" key="3">
    <source>
        <dbReference type="ARBA" id="ARBA00012928"/>
    </source>
</evidence>
<dbReference type="EC" id="2.3.1.286" evidence="3"/>
<feature type="binding site" evidence="14">
    <location>
        <position position="180"/>
    </location>
    <ligand>
        <name>Zn(2+)</name>
        <dbReference type="ChEBI" id="CHEBI:29105"/>
    </ligand>
</feature>
<evidence type="ECO:0000313" key="17">
    <source>
        <dbReference type="EMBL" id="WVY94089.1"/>
    </source>
</evidence>
<dbReference type="GO" id="GO:0003714">
    <property type="term" value="F:transcription corepressor activity"/>
    <property type="evidence" value="ECO:0007669"/>
    <property type="project" value="TreeGrafter"/>
</dbReference>
<dbReference type="SUPFAM" id="SSF52467">
    <property type="entry name" value="DHS-like NAD/FAD-binding domain"/>
    <property type="match status" value="1"/>
</dbReference>
<dbReference type="Proteomes" id="UP001374535">
    <property type="component" value="Chromosome 10"/>
</dbReference>
<dbReference type="FunFam" id="3.40.50.1220:FF:000038">
    <property type="entry name" value="NAD-dependent protein deacetylase sirtuin-6 isoform X2"/>
    <property type="match status" value="1"/>
</dbReference>
<feature type="active site" description="Proton acceptor" evidence="14">
    <location>
        <position position="169"/>
    </location>
</feature>
<evidence type="ECO:0000256" key="8">
    <source>
        <dbReference type="ARBA" id="ARBA00023242"/>
    </source>
</evidence>
<evidence type="ECO:0000256" key="5">
    <source>
        <dbReference type="ARBA" id="ARBA00022723"/>
    </source>
</evidence>
<dbReference type="InterPro" id="IPR050134">
    <property type="entry name" value="NAD-dep_sirtuin_deacylases"/>
</dbReference>
<reference evidence="17 18" key="1">
    <citation type="journal article" date="2023" name="Life. Sci Alliance">
        <title>Evolutionary insights into 3D genome organization and epigenetic landscape of Vigna mungo.</title>
        <authorList>
            <person name="Junaid A."/>
            <person name="Singh B."/>
            <person name="Bhatia S."/>
        </authorList>
    </citation>
    <scope>NUCLEOTIDE SEQUENCE [LARGE SCALE GENOMIC DNA]</scope>
    <source>
        <strain evidence="17">Urdbean</strain>
    </source>
</reference>
<evidence type="ECO:0000256" key="6">
    <source>
        <dbReference type="ARBA" id="ARBA00022833"/>
    </source>
</evidence>
<evidence type="ECO:0000256" key="13">
    <source>
        <dbReference type="ARBA" id="ARBA00083601"/>
    </source>
</evidence>
<dbReference type="FunFam" id="2.20.28.200:FF:000003">
    <property type="entry name" value="NAD-dependent protein deacetylase SRT1"/>
    <property type="match status" value="1"/>
</dbReference>
<dbReference type="AlphaFoldDB" id="A0AAQ3MMH2"/>
<name>A0AAQ3MMH2_VIGMU</name>
<organism evidence="17 18">
    <name type="scientific">Vigna mungo</name>
    <name type="common">Black gram</name>
    <name type="synonym">Phaseolus mungo</name>
    <dbReference type="NCBI Taxonomy" id="3915"/>
    <lineage>
        <taxon>Eukaryota</taxon>
        <taxon>Viridiplantae</taxon>
        <taxon>Streptophyta</taxon>
        <taxon>Embryophyta</taxon>
        <taxon>Tracheophyta</taxon>
        <taxon>Spermatophyta</taxon>
        <taxon>Magnoliopsida</taxon>
        <taxon>eudicotyledons</taxon>
        <taxon>Gunneridae</taxon>
        <taxon>Pentapetalae</taxon>
        <taxon>rosids</taxon>
        <taxon>fabids</taxon>
        <taxon>Fabales</taxon>
        <taxon>Fabaceae</taxon>
        <taxon>Papilionoideae</taxon>
        <taxon>50 kb inversion clade</taxon>
        <taxon>NPAAA clade</taxon>
        <taxon>indigoferoid/millettioid clade</taxon>
        <taxon>Phaseoleae</taxon>
        <taxon>Vigna</taxon>
    </lineage>
</organism>
<evidence type="ECO:0000256" key="10">
    <source>
        <dbReference type="ARBA" id="ARBA00050203"/>
    </source>
</evidence>
<dbReference type="PROSITE" id="PS50305">
    <property type="entry name" value="SIRTUIN"/>
    <property type="match status" value="1"/>
</dbReference>
<dbReference type="InterPro" id="IPR003000">
    <property type="entry name" value="Sirtuin"/>
</dbReference>
<dbReference type="GO" id="GO:0070403">
    <property type="term" value="F:NAD+ binding"/>
    <property type="evidence" value="ECO:0007669"/>
    <property type="project" value="InterPro"/>
</dbReference>
<dbReference type="EMBL" id="CP144691">
    <property type="protein sequence ID" value="WVY94089.1"/>
    <property type="molecule type" value="Genomic_DNA"/>
</dbReference>
<dbReference type="PANTHER" id="PTHR11085">
    <property type="entry name" value="NAD-DEPENDENT PROTEIN DEACYLASE SIRTUIN-5, MITOCHONDRIAL-RELATED"/>
    <property type="match status" value="1"/>
</dbReference>
<dbReference type="Gene3D" id="2.20.28.200">
    <property type="match status" value="1"/>
</dbReference>